<accession>A0A1H5C967</accession>
<dbReference type="RefSeq" id="WP_089771375.1">
    <property type="nucleotide sequence ID" value="NZ_FNTX01000001.1"/>
</dbReference>
<dbReference type="AlphaFoldDB" id="A0A1H5C967"/>
<feature type="compositionally biased region" description="Basic and acidic residues" evidence="1">
    <location>
        <begin position="117"/>
        <end position="129"/>
    </location>
</feature>
<name>A0A1H5C967_9MICO</name>
<evidence type="ECO:0000313" key="3">
    <source>
        <dbReference type="EMBL" id="SED62850.1"/>
    </source>
</evidence>
<dbReference type="EMBL" id="FNTX01000001">
    <property type="protein sequence ID" value="SED62850.1"/>
    <property type="molecule type" value="Genomic_DNA"/>
</dbReference>
<sequence>MSTIDGGAQGPEPDSNQLPQEDTLLDRGVDDILDEGYSPPDRPHNHRWGETSREEIEGEPLEERLAQEEPDDSSAPSVSRQPDRAGRLEAGADVDARDVGIAGGGAGAEEAAMHITSDVDRPYIEDDPS</sequence>
<proteinExistence type="predicted"/>
<dbReference type="STRING" id="648782.SAMN04488554_0298"/>
<feature type="region of interest" description="Disordered" evidence="1">
    <location>
        <begin position="108"/>
        <end position="129"/>
    </location>
</feature>
<dbReference type="Proteomes" id="UP000199220">
    <property type="component" value="Unassembled WGS sequence"/>
</dbReference>
<feature type="domain" description="DUF5709" evidence="2">
    <location>
        <begin position="82"/>
        <end position="118"/>
    </location>
</feature>
<evidence type="ECO:0000256" key="1">
    <source>
        <dbReference type="SAM" id="MobiDB-lite"/>
    </source>
</evidence>
<dbReference type="Pfam" id="PF18970">
    <property type="entry name" value="DUF5709"/>
    <property type="match status" value="1"/>
</dbReference>
<feature type="region of interest" description="Disordered" evidence="1">
    <location>
        <begin position="1"/>
        <end position="93"/>
    </location>
</feature>
<evidence type="ECO:0000313" key="4">
    <source>
        <dbReference type="Proteomes" id="UP000199220"/>
    </source>
</evidence>
<gene>
    <name evidence="3" type="ORF">SAMN04488554_0298</name>
</gene>
<organism evidence="3 4">
    <name type="scientific">Ruania alba</name>
    <dbReference type="NCBI Taxonomy" id="648782"/>
    <lineage>
        <taxon>Bacteria</taxon>
        <taxon>Bacillati</taxon>
        <taxon>Actinomycetota</taxon>
        <taxon>Actinomycetes</taxon>
        <taxon>Micrococcales</taxon>
        <taxon>Ruaniaceae</taxon>
        <taxon>Ruania</taxon>
    </lineage>
</organism>
<keyword evidence="4" id="KW-1185">Reference proteome</keyword>
<reference evidence="4" key="1">
    <citation type="submission" date="2016-10" db="EMBL/GenBank/DDBJ databases">
        <authorList>
            <person name="Varghese N."/>
            <person name="Submissions S."/>
        </authorList>
    </citation>
    <scope>NUCLEOTIDE SEQUENCE [LARGE SCALE GENOMIC DNA]</scope>
    <source>
        <strain evidence="4">DSM 21368</strain>
    </source>
</reference>
<evidence type="ECO:0000259" key="2">
    <source>
        <dbReference type="Pfam" id="PF18970"/>
    </source>
</evidence>
<dbReference type="InterPro" id="IPR043763">
    <property type="entry name" value="DUF5709"/>
</dbReference>
<dbReference type="OrthoDB" id="3212066at2"/>
<protein>
    <recommendedName>
        <fullName evidence="2">DUF5709 domain-containing protein</fullName>
    </recommendedName>
</protein>
<feature type="compositionally biased region" description="Basic and acidic residues" evidence="1">
    <location>
        <begin position="41"/>
        <end position="67"/>
    </location>
</feature>